<comment type="caution">
    <text evidence="2">The sequence shown here is derived from an EMBL/GenBank/DDBJ whole genome shotgun (WGS) entry which is preliminary data.</text>
</comment>
<feature type="compositionally biased region" description="Gly residues" evidence="1">
    <location>
        <begin position="241"/>
        <end position="250"/>
    </location>
</feature>
<accession>A0ABW4D971</accession>
<sequence>MAEALNYRMNLVIDPKNVIKANRELRAMERYFERIQGRVLKIGRTRMAPEIVLNDKASKGLDNLLSKINRVKSQIIRASGNVDLKVKSSSSVSIDGISGLVIALNKNTVAVKGNSRSNIFKKDEPAKEEEKKLPAWAEALQKYNEPAKVVQEVYKGVTGEDLSAKTILSIPDTISKGKEKWTATKDAWREGGAISGLKTLFSSKKEEAAEGNTEGASGNKDLSEIKELIKKLIQVTSDRSNGGGIGGGNVPGRRGRRSGGRRSGSRGGGRRSSGGQRDFSSRAGDIARNSTRNQSSLRGSRGGRPSAAGSAESNPRISPGRRVPGPRNNPRNSPRNPRGRRSSRSGGALSIVGGLLAGGTDLDASSVLDMVKDSGLVKKVSKSLGISKKFISGPLGVLADVASIATSAPGKERAQAIGSTVGGAVGSSVGGAIGTFLLPGVGTAVGSYVGGLAGDFLGGKVGGWISDHGSEIKEKASKVTGWLSEKSKAFGDSISNFFSFGGDDKPKKEVIPPAVPKPAVPPQPAVAVAAKPLPPMPPFPGTPAVYGPMQPGAKGVPNHHGPMAIANQGVNPSPLLNTAAQANNGAKAKGKVNGNPTPQVVQISPEQMGTLSGFLKDFKTETTNQFNLPAGAVQVTVHENKLDVDGLITQIGYRLKAEILRATQNTKPAGAGAV</sequence>
<feature type="compositionally biased region" description="Low complexity" evidence="1">
    <location>
        <begin position="273"/>
        <end position="282"/>
    </location>
</feature>
<keyword evidence="3" id="KW-1185">Reference proteome</keyword>
<protein>
    <submittedName>
        <fullName evidence="2">Uncharacterized protein</fullName>
    </submittedName>
</protein>
<dbReference type="Proteomes" id="UP001597340">
    <property type="component" value="Unassembled WGS sequence"/>
</dbReference>
<gene>
    <name evidence="2" type="ORF">ACFQ5D_03400</name>
</gene>
<proteinExistence type="predicted"/>
<feature type="compositionally biased region" description="Low complexity" evidence="1">
    <location>
        <begin position="295"/>
        <end position="336"/>
    </location>
</feature>
<evidence type="ECO:0000313" key="2">
    <source>
        <dbReference type="EMBL" id="MFD1460508.1"/>
    </source>
</evidence>
<name>A0ABW4D971_9BACL</name>
<dbReference type="RefSeq" id="WP_229526636.1">
    <property type="nucleotide sequence ID" value="NZ_JAFFQR010000112.1"/>
</dbReference>
<evidence type="ECO:0000256" key="1">
    <source>
        <dbReference type="SAM" id="MobiDB-lite"/>
    </source>
</evidence>
<organism evidence="2 3">
    <name type="scientific">Paenibacillus farraposensis</name>
    <dbReference type="NCBI Taxonomy" id="2807095"/>
    <lineage>
        <taxon>Bacteria</taxon>
        <taxon>Bacillati</taxon>
        <taxon>Bacillota</taxon>
        <taxon>Bacilli</taxon>
        <taxon>Bacillales</taxon>
        <taxon>Paenibacillaceae</taxon>
        <taxon>Paenibacillus</taxon>
    </lineage>
</organism>
<dbReference type="EMBL" id="JBHTNZ010000003">
    <property type="protein sequence ID" value="MFD1460508.1"/>
    <property type="molecule type" value="Genomic_DNA"/>
</dbReference>
<reference evidence="3" key="1">
    <citation type="journal article" date="2019" name="Int. J. Syst. Evol. Microbiol.">
        <title>The Global Catalogue of Microorganisms (GCM) 10K type strain sequencing project: providing services to taxonomists for standard genome sequencing and annotation.</title>
        <authorList>
            <consortium name="The Broad Institute Genomics Platform"/>
            <consortium name="The Broad Institute Genome Sequencing Center for Infectious Disease"/>
            <person name="Wu L."/>
            <person name="Ma J."/>
        </authorList>
    </citation>
    <scope>NUCLEOTIDE SEQUENCE [LARGE SCALE GENOMIC DNA]</scope>
    <source>
        <strain evidence="3">CCM 9147</strain>
    </source>
</reference>
<feature type="compositionally biased region" description="Basic residues" evidence="1">
    <location>
        <begin position="253"/>
        <end position="264"/>
    </location>
</feature>
<feature type="region of interest" description="Disordered" evidence="1">
    <location>
        <begin position="237"/>
        <end position="348"/>
    </location>
</feature>
<evidence type="ECO:0000313" key="3">
    <source>
        <dbReference type="Proteomes" id="UP001597340"/>
    </source>
</evidence>